<keyword evidence="4" id="KW-1185">Reference proteome</keyword>
<keyword evidence="1" id="KW-0808">Transferase</keyword>
<proteinExistence type="predicted"/>
<comment type="caution">
    <text evidence="3">The sequence shown here is derived from an EMBL/GenBank/DDBJ whole genome shotgun (WGS) entry which is preliminary data.</text>
</comment>
<dbReference type="Proteomes" id="UP000824120">
    <property type="component" value="Chromosome 10"/>
</dbReference>
<name>A0A9J5WTP5_SOLCO</name>
<protein>
    <submittedName>
        <fullName evidence="3">Uncharacterized protein</fullName>
    </submittedName>
</protein>
<sequence length="795" mass="89616">MVAMAMVIEQCQVVPPPGELTLPLTFFDVVWFNFHRIWRILFYKLSVSKSNFVKTIIPTLKHSLSLALQHYMILSGNVVYPLNSNNLPELHYVTGNFVSVTFSESDMDFNFLIGDHPRNVKDFCHFVPKLAEPCKSATGDVQLAPLLAIQVTLFPNHGISIGFTNQHVVGDGASIVGFIKAWAMLNKFDENEQILGEIFRPFYDRSVIKDPYGLTMLLWDIMKKYKVEMCDIFSIPSHDKVRGSNDIIKLESLILSRCTGLTHVTSFTKIATTKEEIDWAKEVSAIDKNQTFSVGGSPKHDFYAVDFSWERTEKLESVSIDSDSGITMYLSKSGNSDGDLEVGLCLSKNRMNAFAARFNHGLRFHRIRRILFYKLPISKPDFVQNIIPPLKNSLSLTLKHYTPLAGNVARPLDTNGYPELRYVTGDSVSVIFSENDMDFNYLIGDHPRNAKDFYHFVPQLGEPKDAPGVQLAPVLAIQVTLFPNLGVSIGFTNHHVVGDGATIVGFIRAWALLHKFGGDEQFLSNELIPFYDRSVVKDPYGQGMFIWEEMKKKNLDMRDIMTPPPEHKVRGTFTIRRDDIEKLKNLILKSRRRGSSTTLTHVTSFTVTCAYVWTCLIKSKDAIGEEMIIDDSVIMESFGCAGDFRARFNPPLPQSYFGNCIVGCVTRSRHVDLVGKEGFEIAVELIGEVIQKRMKDEEWVLNGDWLKELDNVDLIRFFSIAGSPKHDLYAADFGWGRAAKLEFISLDNEDGGISMSLSKSKDFDGDLEIGLSLSKTQMNAFAAIFTHGLNFLYQV</sequence>
<dbReference type="InterPro" id="IPR023213">
    <property type="entry name" value="CAT-like_dom_sf"/>
</dbReference>
<organism evidence="3 4">
    <name type="scientific">Solanum commersonii</name>
    <name type="common">Commerson's wild potato</name>
    <name type="synonym">Commerson's nightshade</name>
    <dbReference type="NCBI Taxonomy" id="4109"/>
    <lineage>
        <taxon>Eukaryota</taxon>
        <taxon>Viridiplantae</taxon>
        <taxon>Streptophyta</taxon>
        <taxon>Embryophyta</taxon>
        <taxon>Tracheophyta</taxon>
        <taxon>Spermatophyta</taxon>
        <taxon>Magnoliopsida</taxon>
        <taxon>eudicotyledons</taxon>
        <taxon>Gunneridae</taxon>
        <taxon>Pentapetalae</taxon>
        <taxon>asterids</taxon>
        <taxon>lamiids</taxon>
        <taxon>Solanales</taxon>
        <taxon>Solanaceae</taxon>
        <taxon>Solanoideae</taxon>
        <taxon>Solaneae</taxon>
        <taxon>Solanum</taxon>
    </lineage>
</organism>
<gene>
    <name evidence="3" type="ORF">H5410_049870</name>
</gene>
<evidence type="ECO:0000256" key="1">
    <source>
        <dbReference type="ARBA" id="ARBA00022679"/>
    </source>
</evidence>
<reference evidence="3 4" key="1">
    <citation type="submission" date="2020-09" db="EMBL/GenBank/DDBJ databases">
        <title>De no assembly of potato wild relative species, Solanum commersonii.</title>
        <authorList>
            <person name="Cho K."/>
        </authorList>
    </citation>
    <scope>NUCLEOTIDE SEQUENCE [LARGE SCALE GENOMIC DNA]</scope>
    <source>
        <strain evidence="3">LZ3.2</strain>
        <tissue evidence="3">Leaf</tissue>
    </source>
</reference>
<evidence type="ECO:0000256" key="2">
    <source>
        <dbReference type="ARBA" id="ARBA00023315"/>
    </source>
</evidence>
<dbReference type="InterPro" id="IPR051504">
    <property type="entry name" value="Plant_metabolite_acyltrans"/>
</dbReference>
<dbReference type="GO" id="GO:0016747">
    <property type="term" value="F:acyltransferase activity, transferring groups other than amino-acyl groups"/>
    <property type="evidence" value="ECO:0007669"/>
    <property type="project" value="UniProtKB-ARBA"/>
</dbReference>
<keyword evidence="2" id="KW-0012">Acyltransferase</keyword>
<accession>A0A9J5WTP5</accession>
<evidence type="ECO:0000313" key="3">
    <source>
        <dbReference type="EMBL" id="KAG5579243.1"/>
    </source>
</evidence>
<evidence type="ECO:0000313" key="4">
    <source>
        <dbReference type="Proteomes" id="UP000824120"/>
    </source>
</evidence>
<dbReference type="AlphaFoldDB" id="A0A9J5WTP5"/>
<dbReference type="EMBL" id="JACXVP010000010">
    <property type="protein sequence ID" value="KAG5579243.1"/>
    <property type="molecule type" value="Genomic_DNA"/>
</dbReference>
<dbReference type="OrthoDB" id="1862401at2759"/>
<dbReference type="Gene3D" id="3.30.559.10">
    <property type="entry name" value="Chloramphenicol acetyltransferase-like domain"/>
    <property type="match status" value="4"/>
</dbReference>
<dbReference type="Pfam" id="PF02458">
    <property type="entry name" value="Transferase"/>
    <property type="match status" value="2"/>
</dbReference>
<dbReference type="PANTHER" id="PTHR31625">
    <property type="match status" value="1"/>
</dbReference>